<organism evidence="4">
    <name type="scientific">Polygala tenuifolia</name>
    <dbReference type="NCBI Taxonomy" id="355332"/>
    <lineage>
        <taxon>Eukaryota</taxon>
        <taxon>Viridiplantae</taxon>
        <taxon>Streptophyta</taxon>
        <taxon>Embryophyta</taxon>
        <taxon>Tracheophyta</taxon>
        <taxon>Spermatophyta</taxon>
        <taxon>Magnoliopsida</taxon>
        <taxon>eudicotyledons</taxon>
        <taxon>Gunneridae</taxon>
        <taxon>Pentapetalae</taxon>
        <taxon>rosids</taxon>
        <taxon>fabids</taxon>
        <taxon>Fabales</taxon>
        <taxon>Polygalaceae</taxon>
        <taxon>Polygala</taxon>
    </lineage>
</organism>
<keyword evidence="3 4" id="KW-0808">Transferase</keyword>
<dbReference type="InterPro" id="IPR002213">
    <property type="entry name" value="UDP_glucos_trans"/>
</dbReference>
<dbReference type="FunFam" id="3.40.50.2000:FF:000138">
    <property type="entry name" value="Glycosyltransferase"/>
    <property type="match status" value="1"/>
</dbReference>
<evidence type="ECO:0000256" key="1">
    <source>
        <dbReference type="ARBA" id="ARBA00009995"/>
    </source>
</evidence>
<dbReference type="EMBL" id="MG922910">
    <property type="protein sequence ID" value="AYR16636.1"/>
    <property type="molecule type" value="mRNA"/>
</dbReference>
<dbReference type="GO" id="GO:0080043">
    <property type="term" value="F:quercetin 3-O-glucosyltransferase activity"/>
    <property type="evidence" value="ECO:0007669"/>
    <property type="project" value="TreeGrafter"/>
</dbReference>
<keyword evidence="2" id="KW-0328">Glycosyltransferase</keyword>
<dbReference type="CDD" id="cd03784">
    <property type="entry name" value="GT1_Gtf-like"/>
    <property type="match status" value="1"/>
</dbReference>
<protein>
    <submittedName>
        <fullName evidence="4">UDP-glucosyltransferase UGT87Q1</fullName>
    </submittedName>
</protein>
<dbReference type="Pfam" id="PF00201">
    <property type="entry name" value="UDPGT"/>
    <property type="match status" value="1"/>
</dbReference>
<accession>A0A3G3NC77</accession>
<dbReference type="SUPFAM" id="SSF53756">
    <property type="entry name" value="UDP-Glycosyltransferase/glycogen phosphorylase"/>
    <property type="match status" value="1"/>
</dbReference>
<proteinExistence type="evidence at transcript level"/>
<dbReference type="PANTHER" id="PTHR11926:SF774">
    <property type="entry name" value="UDP-GLYCOSYLTRANSFERASE 85A1-RELATED"/>
    <property type="match status" value="1"/>
</dbReference>
<reference evidence="4" key="1">
    <citation type="submission" date="2018-02" db="EMBL/GenBank/DDBJ databases">
        <title>Transcriptomic analysis to select cyctochrome P450 and glucosyltransferase involving in onjisaponin biosynthesis in Polygala tenuifolia.</title>
        <authorList>
            <person name="Kim O.T."/>
            <person name="Jin M.L."/>
        </authorList>
    </citation>
    <scope>NUCLEOTIDE SEQUENCE</scope>
</reference>
<dbReference type="PANTHER" id="PTHR11926">
    <property type="entry name" value="GLUCOSYL/GLUCURONOSYL TRANSFERASES"/>
    <property type="match status" value="1"/>
</dbReference>
<evidence type="ECO:0000256" key="3">
    <source>
        <dbReference type="ARBA" id="ARBA00022679"/>
    </source>
</evidence>
<evidence type="ECO:0000313" key="4">
    <source>
        <dbReference type="EMBL" id="AYR16636.1"/>
    </source>
</evidence>
<name>A0A3G3NC77_9FABA</name>
<dbReference type="AlphaFoldDB" id="A0A3G3NC77"/>
<evidence type="ECO:0000256" key="2">
    <source>
        <dbReference type="ARBA" id="ARBA00022676"/>
    </source>
</evidence>
<dbReference type="FunFam" id="3.40.50.2000:FF:000152">
    <property type="entry name" value="Glycosyltransferase"/>
    <property type="match status" value="1"/>
</dbReference>
<comment type="similarity">
    <text evidence="1">Belongs to the UDP-glycosyltransferase family.</text>
</comment>
<dbReference type="GO" id="GO:0080044">
    <property type="term" value="F:quercetin 7-O-glucosyltransferase activity"/>
    <property type="evidence" value="ECO:0007669"/>
    <property type="project" value="TreeGrafter"/>
</dbReference>
<dbReference type="Gene3D" id="3.40.50.2000">
    <property type="entry name" value="Glycogen Phosphorylase B"/>
    <property type="match status" value="2"/>
</dbReference>
<sequence>MGSYSIPVCHVVAMPYPGRGHVNPMMNLCIMLATRKPDILVSFVVTEEWEGLIKSEARPDNVQLATIPNVIPSEFERAKDFPAFMNAVSTKMEAPFAELLDRLDLPPTAIIADTKLVWSIGCANKKNIPIASLWPMSATVYSVLYHLDMMKERGHFPVELSEIGDEVVDYIPGMAPTQIRDLPTVLYGQDVRLLERALNTVNLVSNAQYLMFTTAYEIEPEVIDALQAKYDIPVYAVGPSVPFFKLSEEYVTNRSVANGHAEDIPEYFQWLDSQEPGSVLYISQGSFLSVSPTQMDEIVAGIRESGIKYLWVARGDVSQLKSNAGDNGMVVPWVDQLRVLCHPAVGGFWSHCGWNSSLESAFSGLPVLTYPIFWDQVPNSKKIVEEWKTGWRVRRKIGHEDFVSREVIADIAKRFMDPDNEEVKKTRERAKEVRASCLKAISKGGSTEKNLYAFIEDITAKAQKKSLEKPLSN</sequence>